<keyword evidence="7 8" id="KW-0472">Membrane</keyword>
<keyword evidence="3" id="KW-0813">Transport</keyword>
<feature type="transmembrane region" description="Helical" evidence="8">
    <location>
        <begin position="450"/>
        <end position="471"/>
    </location>
</feature>
<proteinExistence type="inferred from homology"/>
<dbReference type="OMA" id="NWVEGLI"/>
<dbReference type="GO" id="GO:0000329">
    <property type="term" value="C:fungal-type vacuole membrane"/>
    <property type="evidence" value="ECO:0007669"/>
    <property type="project" value="TreeGrafter"/>
</dbReference>
<dbReference type="GO" id="GO:0006874">
    <property type="term" value="P:intracellular calcium ion homeostasis"/>
    <property type="evidence" value="ECO:0007669"/>
    <property type="project" value="TreeGrafter"/>
</dbReference>
<evidence type="ECO:0000256" key="2">
    <source>
        <dbReference type="ARBA" id="ARBA00008170"/>
    </source>
</evidence>
<dbReference type="Proteomes" id="UP000184267">
    <property type="component" value="Unassembled WGS sequence"/>
</dbReference>
<keyword evidence="6" id="KW-0406">Ion transport</keyword>
<organism evidence="10 11">
    <name type="scientific">Trametes pubescens</name>
    <name type="common">White-rot fungus</name>
    <dbReference type="NCBI Taxonomy" id="154538"/>
    <lineage>
        <taxon>Eukaryota</taxon>
        <taxon>Fungi</taxon>
        <taxon>Dikarya</taxon>
        <taxon>Basidiomycota</taxon>
        <taxon>Agaricomycotina</taxon>
        <taxon>Agaricomycetes</taxon>
        <taxon>Polyporales</taxon>
        <taxon>Polyporaceae</taxon>
        <taxon>Trametes</taxon>
    </lineage>
</organism>
<dbReference type="GO" id="GO:0015369">
    <property type="term" value="F:calcium:proton antiporter activity"/>
    <property type="evidence" value="ECO:0007669"/>
    <property type="project" value="UniProtKB-ARBA"/>
</dbReference>
<accession>A0A1M2VGQ3</accession>
<feature type="transmembrane region" description="Helical" evidence="8">
    <location>
        <begin position="425"/>
        <end position="444"/>
    </location>
</feature>
<dbReference type="Pfam" id="PF01699">
    <property type="entry name" value="Na_Ca_ex"/>
    <property type="match status" value="2"/>
</dbReference>
<dbReference type="GO" id="GO:0012505">
    <property type="term" value="C:endomembrane system"/>
    <property type="evidence" value="ECO:0007669"/>
    <property type="project" value="UniProtKB-SubCell"/>
</dbReference>
<gene>
    <name evidence="10" type="ORF">TRAPUB_2372</name>
</gene>
<evidence type="ECO:0000256" key="8">
    <source>
        <dbReference type="SAM" id="Phobius"/>
    </source>
</evidence>
<dbReference type="InterPro" id="IPR044880">
    <property type="entry name" value="NCX_ion-bd_dom_sf"/>
</dbReference>
<keyword evidence="4 8" id="KW-0812">Transmembrane</keyword>
<evidence type="ECO:0000256" key="4">
    <source>
        <dbReference type="ARBA" id="ARBA00022692"/>
    </source>
</evidence>
<dbReference type="OrthoDB" id="1699231at2759"/>
<protein>
    <submittedName>
        <fullName evidence="10">Vacuolar calcium ion transporter</fullName>
    </submittedName>
</protein>
<feature type="transmembrane region" description="Helical" evidence="8">
    <location>
        <begin position="98"/>
        <end position="120"/>
    </location>
</feature>
<evidence type="ECO:0000313" key="11">
    <source>
        <dbReference type="Proteomes" id="UP000184267"/>
    </source>
</evidence>
<evidence type="ECO:0000256" key="1">
    <source>
        <dbReference type="ARBA" id="ARBA00004127"/>
    </source>
</evidence>
<evidence type="ECO:0000256" key="7">
    <source>
        <dbReference type="ARBA" id="ARBA00023136"/>
    </source>
</evidence>
<dbReference type="Gene3D" id="1.20.1420.30">
    <property type="entry name" value="NCX, central ion-binding region"/>
    <property type="match status" value="1"/>
</dbReference>
<name>A0A1M2VGQ3_TRAPU</name>
<feature type="transmembrane region" description="Helical" evidence="8">
    <location>
        <begin position="235"/>
        <end position="253"/>
    </location>
</feature>
<feature type="transmembrane region" description="Helical" evidence="8">
    <location>
        <begin position="335"/>
        <end position="356"/>
    </location>
</feature>
<feature type="transmembrane region" description="Helical" evidence="8">
    <location>
        <begin position="163"/>
        <end position="185"/>
    </location>
</feature>
<keyword evidence="5 8" id="KW-1133">Transmembrane helix</keyword>
<feature type="transmembrane region" description="Helical" evidence="8">
    <location>
        <begin position="376"/>
        <end position="399"/>
    </location>
</feature>
<feature type="domain" description="Sodium/calcium exchanger membrane region" evidence="9">
    <location>
        <begin position="343"/>
        <end position="496"/>
    </location>
</feature>
<dbReference type="STRING" id="154538.A0A1M2VGQ3"/>
<evidence type="ECO:0000256" key="5">
    <source>
        <dbReference type="ARBA" id="ARBA00022989"/>
    </source>
</evidence>
<feature type="domain" description="Sodium/calcium exchanger membrane region" evidence="9">
    <location>
        <begin position="133"/>
        <end position="297"/>
    </location>
</feature>
<reference evidence="10 11" key="1">
    <citation type="submission" date="2016-10" db="EMBL/GenBank/DDBJ databases">
        <title>Genome sequence of the basidiomycete white-rot fungus Trametes pubescens.</title>
        <authorList>
            <person name="Makela M.R."/>
            <person name="Granchi Z."/>
            <person name="Peng M."/>
            <person name="De Vries R.P."/>
            <person name="Grigoriev I."/>
            <person name="Riley R."/>
            <person name="Hilden K."/>
        </authorList>
    </citation>
    <scope>NUCLEOTIDE SEQUENCE [LARGE SCALE GENOMIC DNA]</scope>
    <source>
        <strain evidence="10 11">FBCC735</strain>
    </source>
</reference>
<dbReference type="PANTHER" id="PTHR31503">
    <property type="entry name" value="VACUOLAR CALCIUM ION TRANSPORTER"/>
    <property type="match status" value="1"/>
</dbReference>
<comment type="similarity">
    <text evidence="2">Belongs to the Ca(2+):cation antiporter (CaCA) (TC 2.A.19) family.</text>
</comment>
<dbReference type="InterPro" id="IPR004713">
    <property type="entry name" value="CaH_exchang"/>
</dbReference>
<evidence type="ECO:0000256" key="3">
    <source>
        <dbReference type="ARBA" id="ARBA00022448"/>
    </source>
</evidence>
<feature type="transmembrane region" description="Helical" evidence="8">
    <location>
        <begin position="478"/>
        <end position="498"/>
    </location>
</feature>
<evidence type="ECO:0000313" key="10">
    <source>
        <dbReference type="EMBL" id="OJT06772.1"/>
    </source>
</evidence>
<sequence>MSSTDTNKKADSATASRVMADEERGYALQLHDKMETEYLHPGSSHASSAEEGFAHAPAAATHSRYGYSAAYGYAADRAQVFWDRLCGKGRRKIGWIESLRNIATASLLNLFLIFIPLAWVSHWEMVSWGHDTTFALSFLAIIPLECMFDWGGEQMALYLGKDLGDLLIITLNNAVEAVLAIILLAKCELRLLQSTIVGVVILHLLLIPGTAFLVGGHNIRHQTLHPHHTDLNHSLLMIGVLATMLPTAFFAALDRGGNAVTAAGSEAGSSFVNDVTRGEILKMSRGIAIMLLVVYVASRMYLHNPPGDNNALTVPHDAPQEIRHQEKELLEEEPLVNPWACMILLVITVGLMSATAEFLVESIDEVRETSGIQTEWFGLVLLPIVSFSADGVVAVLFFFQSIYDHLTHREILVPSMLARGRAIDLSIQFTLWWMPVLVLLGWWTEKPMHLLFDYLEVALLLGSCFLVNYVTADAKTNWVEGLIMVVFYFMIALVTWFYPGQPEVAFMLNCEGTVAEAVAGGDEGQIELVVSGAAALLKRAL</sequence>
<dbReference type="EMBL" id="MNAD01001263">
    <property type="protein sequence ID" value="OJT06772.1"/>
    <property type="molecule type" value="Genomic_DNA"/>
</dbReference>
<feature type="transmembrane region" description="Helical" evidence="8">
    <location>
        <begin position="191"/>
        <end position="214"/>
    </location>
</feature>
<evidence type="ECO:0000256" key="6">
    <source>
        <dbReference type="ARBA" id="ARBA00023065"/>
    </source>
</evidence>
<dbReference type="PANTHER" id="PTHR31503:SF20">
    <property type="entry name" value="CA(2+)_H(+) EXCHANGER, PUTATIVE (EUROFUNG)-RELATED"/>
    <property type="match status" value="1"/>
</dbReference>
<comment type="subcellular location">
    <subcellularLocation>
        <location evidence="1">Endomembrane system</location>
        <topology evidence="1">Multi-pass membrane protein</topology>
    </subcellularLocation>
</comment>
<comment type="caution">
    <text evidence="10">The sequence shown here is derived from an EMBL/GenBank/DDBJ whole genome shotgun (WGS) entry which is preliminary data.</text>
</comment>
<dbReference type="AlphaFoldDB" id="A0A1M2VGQ3"/>
<dbReference type="InterPro" id="IPR004837">
    <property type="entry name" value="NaCa_Exmemb"/>
</dbReference>
<evidence type="ECO:0000259" key="9">
    <source>
        <dbReference type="Pfam" id="PF01699"/>
    </source>
</evidence>
<keyword evidence="11" id="KW-1185">Reference proteome</keyword>